<sequence length="173" mass="19517">MAWEIDPFHTLIEFSVMHLMINVVKGRFKEVHGTLHLDTQQPANSWVKAQVNTASIDTGVPARDGHLRSAGFFDVTRYPSITFESTSVEPTGETTSKVTGNLTLHGVTHPVTFQAKYLGYARDMETYGWRIGLYATAVIDRRQFDISFNQRIDGVPFVGNEARLELFLEALQR</sequence>
<gene>
    <name evidence="3" type="ORF">KDH_57890</name>
</gene>
<dbReference type="PANTHER" id="PTHR34406">
    <property type="entry name" value="PROTEIN YCEI"/>
    <property type="match status" value="1"/>
</dbReference>
<dbReference type="SMART" id="SM00867">
    <property type="entry name" value="YceI"/>
    <property type="match status" value="1"/>
</dbReference>
<proteinExistence type="inferred from homology"/>
<comment type="caution">
    <text evidence="3">The sequence shown here is derived from an EMBL/GenBank/DDBJ whole genome shotgun (WGS) entry which is preliminary data.</text>
</comment>
<dbReference type="Pfam" id="PF04264">
    <property type="entry name" value="YceI"/>
    <property type="match status" value="1"/>
</dbReference>
<organism evidence="3 4">
    <name type="scientific">Dictyobacter halimunensis</name>
    <dbReference type="NCBI Taxonomy" id="3026934"/>
    <lineage>
        <taxon>Bacteria</taxon>
        <taxon>Bacillati</taxon>
        <taxon>Chloroflexota</taxon>
        <taxon>Ktedonobacteria</taxon>
        <taxon>Ktedonobacterales</taxon>
        <taxon>Dictyobacteraceae</taxon>
        <taxon>Dictyobacter</taxon>
    </lineage>
</organism>
<dbReference type="SUPFAM" id="SSF101874">
    <property type="entry name" value="YceI-like"/>
    <property type="match status" value="1"/>
</dbReference>
<protein>
    <submittedName>
        <fullName evidence="3">Polyisoprenoid-binding protein</fullName>
    </submittedName>
</protein>
<accession>A0ABQ6G0B7</accession>
<reference evidence="3 4" key="1">
    <citation type="submission" date="2023-02" db="EMBL/GenBank/DDBJ databases">
        <title>Dictyobacter halimunensis sp. nov., a new member of the class Ktedonobacteria from forest soil in a geothermal area.</title>
        <authorList>
            <person name="Rachmania M.K."/>
            <person name="Ningsih F."/>
            <person name="Sakai Y."/>
            <person name="Yabe S."/>
            <person name="Yokota A."/>
            <person name="Sjamsuridzal W."/>
        </authorList>
    </citation>
    <scope>NUCLEOTIDE SEQUENCE [LARGE SCALE GENOMIC DNA]</scope>
    <source>
        <strain evidence="3 4">S3.2.2.5</strain>
    </source>
</reference>
<evidence type="ECO:0000259" key="2">
    <source>
        <dbReference type="SMART" id="SM00867"/>
    </source>
</evidence>
<feature type="domain" description="Lipid/polyisoprenoid-binding YceI-like" evidence="2">
    <location>
        <begin position="2"/>
        <end position="171"/>
    </location>
</feature>
<evidence type="ECO:0000313" key="3">
    <source>
        <dbReference type="EMBL" id="GLV58961.1"/>
    </source>
</evidence>
<evidence type="ECO:0000256" key="1">
    <source>
        <dbReference type="ARBA" id="ARBA00008812"/>
    </source>
</evidence>
<keyword evidence="4" id="KW-1185">Reference proteome</keyword>
<dbReference type="PANTHER" id="PTHR34406:SF1">
    <property type="entry name" value="PROTEIN YCEI"/>
    <property type="match status" value="1"/>
</dbReference>
<dbReference type="Gene3D" id="2.40.128.110">
    <property type="entry name" value="Lipid/polyisoprenoid-binding, YceI-like"/>
    <property type="match status" value="1"/>
</dbReference>
<dbReference type="RefSeq" id="WP_338255400.1">
    <property type="nucleotide sequence ID" value="NZ_BSRI01000002.1"/>
</dbReference>
<comment type="similarity">
    <text evidence="1">Belongs to the UPF0312 family.</text>
</comment>
<evidence type="ECO:0000313" key="4">
    <source>
        <dbReference type="Proteomes" id="UP001344906"/>
    </source>
</evidence>
<dbReference type="InterPro" id="IPR007372">
    <property type="entry name" value="Lipid/polyisoprenoid-bd_YceI"/>
</dbReference>
<dbReference type="EMBL" id="BSRI01000002">
    <property type="protein sequence ID" value="GLV58961.1"/>
    <property type="molecule type" value="Genomic_DNA"/>
</dbReference>
<dbReference type="Proteomes" id="UP001344906">
    <property type="component" value="Unassembled WGS sequence"/>
</dbReference>
<name>A0ABQ6G0B7_9CHLR</name>
<dbReference type="InterPro" id="IPR036761">
    <property type="entry name" value="TTHA0802/YceI-like_sf"/>
</dbReference>